<evidence type="ECO:0008006" key="3">
    <source>
        <dbReference type="Google" id="ProtNLM"/>
    </source>
</evidence>
<reference evidence="1 2" key="1">
    <citation type="submission" date="2023-05" db="EMBL/GenBank/DDBJ databases">
        <title>Microbacterium dauci sp.nov., Isolated from Carrot Rhizosphere Soil.</title>
        <authorList>
            <person name="Xiao Z."/>
            <person name="Zheng J."/>
        </authorList>
    </citation>
    <scope>NUCLEOTIDE SEQUENCE [LARGE SCALE GENOMIC DNA]</scope>
    <source>
        <strain evidence="1 2">LX3-4</strain>
    </source>
</reference>
<dbReference type="EMBL" id="JASJND010000001">
    <property type="protein sequence ID" value="MDJ1113327.1"/>
    <property type="molecule type" value="Genomic_DNA"/>
</dbReference>
<gene>
    <name evidence="1" type="ORF">QNI14_02540</name>
</gene>
<sequence length="299" mass="32724">MRATPESISDADEARAAELLLERLSYVDLVLDRHAAISARTPAAWSQLGSDDAATSWLQVSHQIMTILGMIADNLRVAREMLVQGDQMAVPMYGHYPVIRSIIEAAALVTWIAEPDEQRERLRRSLSARVEDLAEDKALHEEALKAAALHGGLDVDQIKKGDSAFKEGDAKARRLIRGICAQHDIPWSSVAQGLPGYARIIRAVPHPEDVPGNYAASIWRIISGLSHPSASRATRYSAVEVLGEAREGILNARLSASVQWTHAAMLMAISLSLEALSTVERRLDTRQPRRTSAFGSITI</sequence>
<comment type="caution">
    <text evidence="1">The sequence shown here is derived from an EMBL/GenBank/DDBJ whole genome shotgun (WGS) entry which is preliminary data.</text>
</comment>
<protein>
    <recommendedName>
        <fullName evidence="3">DUF222 domain-containing protein</fullName>
    </recommendedName>
</protein>
<name>A0ABT6ZCF8_9MICO</name>
<keyword evidence="2" id="KW-1185">Reference proteome</keyword>
<dbReference type="Proteomes" id="UP001321481">
    <property type="component" value="Unassembled WGS sequence"/>
</dbReference>
<organism evidence="1 2">
    <name type="scientific">Microbacterium dauci</name>
    <dbReference type="NCBI Taxonomy" id="3048008"/>
    <lineage>
        <taxon>Bacteria</taxon>
        <taxon>Bacillati</taxon>
        <taxon>Actinomycetota</taxon>
        <taxon>Actinomycetes</taxon>
        <taxon>Micrococcales</taxon>
        <taxon>Microbacteriaceae</taxon>
        <taxon>Microbacterium</taxon>
    </lineage>
</organism>
<evidence type="ECO:0000313" key="1">
    <source>
        <dbReference type="EMBL" id="MDJ1113327.1"/>
    </source>
</evidence>
<dbReference type="RefSeq" id="WP_283714610.1">
    <property type="nucleotide sequence ID" value="NZ_JASJND010000001.1"/>
</dbReference>
<evidence type="ECO:0000313" key="2">
    <source>
        <dbReference type="Proteomes" id="UP001321481"/>
    </source>
</evidence>
<proteinExistence type="predicted"/>
<accession>A0ABT6ZCF8</accession>